<feature type="signal peptide" evidence="1">
    <location>
        <begin position="1"/>
        <end position="23"/>
    </location>
</feature>
<evidence type="ECO:0000313" key="2">
    <source>
        <dbReference type="EMBL" id="MCS4533777.1"/>
    </source>
</evidence>
<organism evidence="2 3">
    <name type="scientific">Neisseria montereyensis</name>
    <dbReference type="NCBI Taxonomy" id="2973938"/>
    <lineage>
        <taxon>Bacteria</taxon>
        <taxon>Pseudomonadati</taxon>
        <taxon>Pseudomonadota</taxon>
        <taxon>Betaproteobacteria</taxon>
        <taxon>Neisseriales</taxon>
        <taxon>Neisseriaceae</taxon>
        <taxon>Neisseria</taxon>
    </lineage>
</organism>
<protein>
    <submittedName>
        <fullName evidence="2">Toxin-antitoxin system YwqK family antitoxin</fullName>
    </submittedName>
</protein>
<dbReference type="Proteomes" id="UP001166947">
    <property type="component" value="Unassembled WGS sequence"/>
</dbReference>
<reference evidence="2" key="1">
    <citation type="submission" date="2022-08" db="EMBL/GenBank/DDBJ databases">
        <authorList>
            <person name="Volokhov D.V."/>
            <person name="Furtak V.A."/>
            <person name="Zagorodnyaya T.A."/>
        </authorList>
    </citation>
    <scope>NUCLEOTIDE SEQUENCE</scope>
    <source>
        <strain evidence="2">CSL10203-ORH2</strain>
    </source>
</reference>
<dbReference type="RefSeq" id="WP_259291573.1">
    <property type="nucleotide sequence ID" value="NZ_JANUXW010000003.1"/>
</dbReference>
<accession>A0ABT2FC96</accession>
<comment type="caution">
    <text evidence="2">The sequence shown here is derived from an EMBL/GenBank/DDBJ whole genome shotgun (WGS) entry which is preliminary data.</text>
</comment>
<dbReference type="InterPro" id="IPR011652">
    <property type="entry name" value="MORN_2"/>
</dbReference>
<reference evidence="2" key="2">
    <citation type="journal article" date="2023" name="Curr. Microbiol.">
        <title>Neisseria montereyensis sp. nov., Isolated from Oropharynx of California Sea Lion (Zalophus californianus): Genomic, Phylogenetic, and Phenotypic Study.</title>
        <authorList>
            <person name="Volokhov D.V."/>
            <person name="Zagorodnyaya T.A."/>
            <person name="Furtak V.A."/>
            <person name="Nattanmai G."/>
            <person name="Randall L."/>
            <person name="Jose S."/>
            <person name="Gao Y."/>
            <person name="Gulland F.M."/>
            <person name="Eisenberg T."/>
            <person name="Delmonte P."/>
            <person name="Blom J."/>
            <person name="Mitchell K.K."/>
        </authorList>
    </citation>
    <scope>NUCLEOTIDE SEQUENCE</scope>
    <source>
        <strain evidence="2">CSL10203-ORH2</strain>
    </source>
</reference>
<proteinExistence type="predicted"/>
<dbReference type="Gene3D" id="2.20.110.10">
    <property type="entry name" value="Histone H3 K4-specific methyltransferase SET7/9 N-terminal domain"/>
    <property type="match status" value="3"/>
</dbReference>
<gene>
    <name evidence="2" type="ORF">NXS09_05605</name>
</gene>
<name>A0ABT2FC96_9NEIS</name>
<keyword evidence="3" id="KW-1185">Reference proteome</keyword>
<keyword evidence="1" id="KW-0732">Signal</keyword>
<feature type="chain" id="PRO_5046900671" evidence="1">
    <location>
        <begin position="24"/>
        <end position="247"/>
    </location>
</feature>
<dbReference type="SUPFAM" id="SSF82185">
    <property type="entry name" value="Histone H3 K4-specific methyltransferase SET7/9 N-terminal domain"/>
    <property type="match status" value="1"/>
</dbReference>
<sequence>MKPLWYAGVAAAVLVGMPQAAVAQEEQEIYFNRQGQVTDAMSSVAYVRHYDVKDKIANVQDFYYPSMKKYSDPYQIPVGQVKVFVPTLENGTVTFWHFNGRKKLVGHYKNGKPDGEWVSWYPSGKKSAVIPYVQGMNEGVGSRYYRNGNKESEIQFKNDKANGYWKQWYPNGQPKAEMLMEDGKPTSIVSWNEDGMLLSEMTFEDDRRTGVILDWHPNGAKKSETVYFNGTLVKKTIWDDEGYVLSE</sequence>
<evidence type="ECO:0000313" key="3">
    <source>
        <dbReference type="Proteomes" id="UP001166947"/>
    </source>
</evidence>
<dbReference type="EMBL" id="JANUXW010000003">
    <property type="protein sequence ID" value="MCS4533777.1"/>
    <property type="molecule type" value="Genomic_DNA"/>
</dbReference>
<dbReference type="Pfam" id="PF07661">
    <property type="entry name" value="MORN_2"/>
    <property type="match status" value="3"/>
</dbReference>
<evidence type="ECO:0000256" key="1">
    <source>
        <dbReference type="SAM" id="SignalP"/>
    </source>
</evidence>